<evidence type="ECO:0000313" key="2">
    <source>
        <dbReference type="Proteomes" id="UP000255317"/>
    </source>
</evidence>
<keyword evidence="2" id="KW-1185">Reference proteome</keyword>
<dbReference type="EMBL" id="QRAO01000002">
    <property type="protein sequence ID" value="RDK87071.1"/>
    <property type="molecule type" value="Genomic_DNA"/>
</dbReference>
<organism evidence="1 2">
    <name type="scientific">Marinirhabdus gelatinilytica</name>
    <dbReference type="NCBI Taxonomy" id="1703343"/>
    <lineage>
        <taxon>Bacteria</taxon>
        <taxon>Pseudomonadati</taxon>
        <taxon>Bacteroidota</taxon>
        <taxon>Flavobacteriia</taxon>
        <taxon>Flavobacteriales</taxon>
        <taxon>Flavobacteriaceae</taxon>
    </lineage>
</organism>
<accession>A0A370QFD3</accession>
<evidence type="ECO:0000313" key="1">
    <source>
        <dbReference type="EMBL" id="RDK87071.1"/>
    </source>
</evidence>
<comment type="caution">
    <text evidence="1">The sequence shown here is derived from an EMBL/GenBank/DDBJ whole genome shotgun (WGS) entry which is preliminary data.</text>
</comment>
<sequence>MNTLISIVMAIVLNILGVEVQERQLASKTQTEITTQQHKHCDSISATMKDTITASSIKTEHKCKLSK</sequence>
<dbReference type="Proteomes" id="UP000255317">
    <property type="component" value="Unassembled WGS sequence"/>
</dbReference>
<protein>
    <submittedName>
        <fullName evidence="1">Uncharacterized protein</fullName>
    </submittedName>
</protein>
<gene>
    <name evidence="1" type="ORF">C8D94_102251</name>
</gene>
<reference evidence="1 2" key="1">
    <citation type="submission" date="2018-07" db="EMBL/GenBank/DDBJ databases">
        <title>Genomic Encyclopedia of Type Strains, Phase IV (KMG-IV): sequencing the most valuable type-strain genomes for metagenomic binning, comparative biology and taxonomic classification.</title>
        <authorList>
            <person name="Goeker M."/>
        </authorList>
    </citation>
    <scope>NUCLEOTIDE SEQUENCE [LARGE SCALE GENOMIC DNA]</scope>
    <source>
        <strain evidence="1 2">DSM 101478</strain>
    </source>
</reference>
<proteinExistence type="predicted"/>
<name>A0A370QFD3_9FLAO</name>
<dbReference type="AlphaFoldDB" id="A0A370QFD3"/>